<evidence type="ECO:0000256" key="1">
    <source>
        <dbReference type="ARBA" id="ARBA00022737"/>
    </source>
</evidence>
<feature type="non-terminal residue" evidence="5">
    <location>
        <position position="142"/>
    </location>
</feature>
<evidence type="ECO:0000313" key="6">
    <source>
        <dbReference type="Proteomes" id="UP000266721"/>
    </source>
</evidence>
<reference evidence="5 6" key="1">
    <citation type="journal article" date="2016" name="PLoS ONE">
        <title>A First Insight into the Genome of the Filter-Feeder Mussel Mytilus galloprovincialis.</title>
        <authorList>
            <person name="Murgarella M."/>
            <person name="Puiu D."/>
            <person name="Novoa B."/>
            <person name="Figueras A."/>
            <person name="Posada D."/>
            <person name="Canchaya C."/>
        </authorList>
    </citation>
    <scope>NUCLEOTIDE SEQUENCE [LARGE SCALE GENOMIC DNA]</scope>
    <source>
        <tissue evidence="5">Muscle</tissue>
    </source>
</reference>
<dbReference type="AlphaFoldDB" id="A0A3R5UDI5"/>
<protein>
    <submittedName>
        <fullName evidence="5">Tolloid-like 2 protein</fullName>
    </submittedName>
</protein>
<dbReference type="Proteomes" id="UP000266721">
    <property type="component" value="Unassembled WGS sequence"/>
</dbReference>
<sequence length="142" mass="15397">LCSSFPSYYSGQQCIHYLDLTSTTPVPTIGNTTTPSNVEASSSGCNYDHVTIYDGASSNGTQLARYCGSFIPNPVTASSGLMFIEFYSDYVVPKRGFQAVFQDASIQTNFTTPWRPTGHTNYTTPWTPTTASPGGITNLSYM</sequence>
<feature type="domain" description="CUB" evidence="4">
    <location>
        <begin position="1"/>
        <end position="104"/>
    </location>
</feature>
<dbReference type="CDD" id="cd00041">
    <property type="entry name" value="CUB"/>
    <property type="match status" value="1"/>
</dbReference>
<evidence type="ECO:0000313" key="5">
    <source>
        <dbReference type="EMBL" id="OPL21174.1"/>
    </source>
</evidence>
<comment type="caution">
    <text evidence="3">Lacks conserved residue(s) required for the propagation of feature annotation.</text>
</comment>
<keyword evidence="1" id="KW-0677">Repeat</keyword>
<keyword evidence="6" id="KW-1185">Reference proteome</keyword>
<evidence type="ECO:0000259" key="4">
    <source>
        <dbReference type="PROSITE" id="PS01180"/>
    </source>
</evidence>
<proteinExistence type="predicted"/>
<feature type="non-terminal residue" evidence="5">
    <location>
        <position position="1"/>
    </location>
</feature>
<accession>A0A3R5UDI5</accession>
<keyword evidence="2" id="KW-1015">Disulfide bond</keyword>
<dbReference type="InterPro" id="IPR035914">
    <property type="entry name" value="Sperma_CUB_dom_sf"/>
</dbReference>
<dbReference type="InterPro" id="IPR000859">
    <property type="entry name" value="CUB_dom"/>
</dbReference>
<evidence type="ECO:0000256" key="3">
    <source>
        <dbReference type="PROSITE-ProRule" id="PRU00059"/>
    </source>
</evidence>
<dbReference type="SMART" id="SM00042">
    <property type="entry name" value="CUB"/>
    <property type="match status" value="1"/>
</dbReference>
<dbReference type="PROSITE" id="PS01180">
    <property type="entry name" value="CUB"/>
    <property type="match status" value="1"/>
</dbReference>
<organism evidence="5 6">
    <name type="scientific">Mytilus galloprovincialis</name>
    <name type="common">Mediterranean mussel</name>
    <dbReference type="NCBI Taxonomy" id="29158"/>
    <lineage>
        <taxon>Eukaryota</taxon>
        <taxon>Metazoa</taxon>
        <taxon>Spiralia</taxon>
        <taxon>Lophotrochozoa</taxon>
        <taxon>Mollusca</taxon>
        <taxon>Bivalvia</taxon>
        <taxon>Autobranchia</taxon>
        <taxon>Pteriomorphia</taxon>
        <taxon>Mytilida</taxon>
        <taxon>Mytiloidea</taxon>
        <taxon>Mytilidae</taxon>
        <taxon>Mytilinae</taxon>
        <taxon>Mytilus</taxon>
    </lineage>
</organism>
<dbReference type="Gene3D" id="2.60.120.290">
    <property type="entry name" value="Spermadhesin, CUB domain"/>
    <property type="match status" value="1"/>
</dbReference>
<dbReference type="EMBL" id="KV594480">
    <property type="protein sequence ID" value="OPL21174.1"/>
    <property type="molecule type" value="Genomic_DNA"/>
</dbReference>
<dbReference type="SMR" id="A0A3R5UDI5"/>
<dbReference type="PANTHER" id="PTHR24251">
    <property type="entry name" value="OVOCHYMASE-RELATED"/>
    <property type="match status" value="1"/>
</dbReference>
<gene>
    <name evidence="5" type="ORF">AM593_02513</name>
</gene>
<name>A0A3R5UDI5_MYTGA</name>
<dbReference type="SUPFAM" id="SSF49854">
    <property type="entry name" value="Spermadhesin, CUB domain"/>
    <property type="match status" value="1"/>
</dbReference>
<evidence type="ECO:0000256" key="2">
    <source>
        <dbReference type="ARBA" id="ARBA00023157"/>
    </source>
</evidence>
<dbReference type="Pfam" id="PF00431">
    <property type="entry name" value="CUB"/>
    <property type="match status" value="1"/>
</dbReference>